<dbReference type="InterPro" id="IPR029044">
    <property type="entry name" value="Nucleotide-diphossugar_trans"/>
</dbReference>
<organism evidence="1 2">
    <name type="scientific">Vitreoscilla stercoraria</name>
    <dbReference type="NCBI Taxonomy" id="61"/>
    <lineage>
        <taxon>Bacteria</taxon>
        <taxon>Pseudomonadati</taxon>
        <taxon>Pseudomonadota</taxon>
        <taxon>Betaproteobacteria</taxon>
        <taxon>Neisseriales</taxon>
        <taxon>Neisseriaceae</taxon>
        <taxon>Vitreoscilla</taxon>
    </lineage>
</organism>
<dbReference type="EMBL" id="CP091512">
    <property type="protein sequence ID" value="UOO92185.1"/>
    <property type="molecule type" value="Genomic_DNA"/>
</dbReference>
<gene>
    <name evidence="1" type="ORF">LVJ81_11270</name>
</gene>
<sequence>MKHLDQASIFVSIAAYRDPQLPTTVRSLLENADHPERIFIGIFNQVHLQKDKDCLVHNHPQVLQHILDYTEAQGACWARGYVWNKLLGDQDFALQIDSHSRFAEGWDTTVLNMYAKLKDENAIITHYPMGLDTEKNSLDPQMYTYFNVQSFRNTQLPDVTSGAIDLRHAPETCSKTAFVAAGCMFGASRIFKQVPYDPYIYFHGEEITYAARLWTHGYNLYLPNQPFMWHDYKNLNKRPLHWQDHKEWRLKDMLAQQRCRHLMRIKAVDDPRALQYLEHYGMGFERSLDEYQSFSGIHFRRQLLTERARSGKQYG</sequence>
<evidence type="ECO:0000313" key="2">
    <source>
        <dbReference type="Proteomes" id="UP000832034"/>
    </source>
</evidence>
<name>A0ABY4E8Y8_VITST</name>
<evidence type="ECO:0000313" key="1">
    <source>
        <dbReference type="EMBL" id="UOO92185.1"/>
    </source>
</evidence>
<dbReference type="RefSeq" id="WP_019958208.1">
    <property type="nucleotide sequence ID" value="NZ_CP091512.1"/>
</dbReference>
<dbReference type="SUPFAM" id="SSF53448">
    <property type="entry name" value="Nucleotide-diphospho-sugar transferases"/>
    <property type="match status" value="1"/>
</dbReference>
<dbReference type="PANTHER" id="PTHR34496">
    <property type="entry name" value="GLCNAC TRANSFERASE-RELATED"/>
    <property type="match status" value="1"/>
</dbReference>
<reference evidence="1" key="2">
    <citation type="journal article" date="2022" name="Res Sq">
        <title>Evolution of multicellular longitudinally dividing oral cavity symbionts (Neisseriaceae).</title>
        <authorList>
            <person name="Nyongesa S."/>
            <person name="Weber P."/>
            <person name="Bernet E."/>
            <person name="Pullido F."/>
            <person name="Nieckarz M."/>
            <person name="Delaby M."/>
            <person name="Nieves C."/>
            <person name="Viehboeck T."/>
            <person name="Krause N."/>
            <person name="Rivera-Millot A."/>
            <person name="Nakamura A."/>
            <person name="Vischer N."/>
            <person name="VanNieuwenhze M."/>
            <person name="Brun Y."/>
            <person name="Cava F."/>
            <person name="Bulgheresi S."/>
            <person name="Veyrier F."/>
        </authorList>
    </citation>
    <scope>NUCLEOTIDE SEQUENCE</scope>
    <source>
        <strain evidence="1">SAG 1488-6</strain>
    </source>
</reference>
<dbReference type="PANTHER" id="PTHR34496:SF10">
    <property type="entry name" value="GLCNAC TRANSFERASE"/>
    <property type="match status" value="1"/>
</dbReference>
<keyword evidence="2" id="KW-1185">Reference proteome</keyword>
<dbReference type="Proteomes" id="UP000832034">
    <property type="component" value="Chromosome"/>
</dbReference>
<accession>A0ABY4E8Y8</accession>
<dbReference type="InterPro" id="IPR021067">
    <property type="entry name" value="Glycosyltransferase"/>
</dbReference>
<reference evidence="1" key="1">
    <citation type="submission" date="2021-12" db="EMBL/GenBank/DDBJ databases">
        <authorList>
            <person name="Veyrier F.J."/>
        </authorList>
    </citation>
    <scope>NUCLEOTIDE SEQUENCE</scope>
    <source>
        <strain evidence="1">SAG 1488-6</strain>
    </source>
</reference>
<protein>
    <submittedName>
        <fullName evidence="1">UDP-N-acetylglucosamine-transferase</fullName>
    </submittedName>
</protein>
<proteinExistence type="predicted"/>
<dbReference type="Pfam" id="PF11397">
    <property type="entry name" value="GlcNAc"/>
    <property type="match status" value="2"/>
</dbReference>